<gene>
    <name evidence="1" type="ORF">HPHPP13B_0766</name>
</gene>
<comment type="caution">
    <text evidence="1">The sequence shown here is derived from an EMBL/GenBank/DDBJ whole genome shotgun (WGS) entry which is preliminary data.</text>
</comment>
<sequence>MIHAFIMEYRPLLALLKGFHYTIRDISKDKAVLKGFVL</sequence>
<dbReference type="AlphaFoldDB" id="A0ABC9QQS0"/>
<dbReference type="Proteomes" id="UP000003392">
    <property type="component" value="Unassembled WGS sequence"/>
</dbReference>
<evidence type="ECO:0000313" key="1">
    <source>
        <dbReference type="EMBL" id="EJC31203.1"/>
    </source>
</evidence>
<evidence type="ECO:0000313" key="2">
    <source>
        <dbReference type="Proteomes" id="UP000003392"/>
    </source>
</evidence>
<dbReference type="EMBL" id="AKQI01000006">
    <property type="protein sequence ID" value="EJC31203.1"/>
    <property type="molecule type" value="Genomic_DNA"/>
</dbReference>
<protein>
    <submittedName>
        <fullName evidence="1">Uncharacterized protein</fullName>
    </submittedName>
</protein>
<accession>A0ABC9QQS0</accession>
<reference evidence="1 2" key="1">
    <citation type="submission" date="2012-05" db="EMBL/GenBank/DDBJ databases">
        <title>Genome sequence of Helicobacter pylori Hp P-13b.</title>
        <authorList>
            <person name="Blanchard T.G."/>
            <person name="Czinn S.J."/>
            <person name="McCracken C."/>
            <person name="Abolude K."/>
            <person name="Maroo A."/>
            <person name="Santana-Cruz I."/>
            <person name="Tallon L.J."/>
            <person name="Ficke F.W.F."/>
        </authorList>
    </citation>
    <scope>NUCLEOTIDE SEQUENCE [LARGE SCALE GENOMIC DNA]</scope>
    <source>
        <strain evidence="1 2">Hp P-13b</strain>
    </source>
</reference>
<proteinExistence type="predicted"/>
<name>A0ABC9QQS0_HELPX</name>
<organism evidence="1 2">
    <name type="scientific">Helicobacter pylori Hp P-13b</name>
    <dbReference type="NCBI Taxonomy" id="992107"/>
    <lineage>
        <taxon>Bacteria</taxon>
        <taxon>Pseudomonadati</taxon>
        <taxon>Campylobacterota</taxon>
        <taxon>Epsilonproteobacteria</taxon>
        <taxon>Campylobacterales</taxon>
        <taxon>Helicobacteraceae</taxon>
        <taxon>Helicobacter</taxon>
    </lineage>
</organism>